<dbReference type="HAMAP" id="MF_02097">
    <property type="entry name" value="Carnitine_monoox_A"/>
    <property type="match status" value="1"/>
</dbReference>
<keyword evidence="6" id="KW-0520">NAD</keyword>
<dbReference type="Pfam" id="PF00848">
    <property type="entry name" value="Ring_hydroxyl_A"/>
    <property type="match status" value="1"/>
</dbReference>
<dbReference type="PANTHER" id="PTHR43756:SF5">
    <property type="entry name" value="CHOLINE MONOOXYGENASE, CHLOROPLASTIC"/>
    <property type="match status" value="1"/>
</dbReference>
<dbReference type="PROSITE" id="PS51296">
    <property type="entry name" value="RIESKE"/>
    <property type="match status" value="1"/>
</dbReference>
<feature type="domain" description="Rieske" evidence="7">
    <location>
        <begin position="54"/>
        <end position="161"/>
    </location>
</feature>
<dbReference type="Pfam" id="PF00355">
    <property type="entry name" value="Rieske"/>
    <property type="match status" value="1"/>
</dbReference>
<dbReference type="InterPro" id="IPR017941">
    <property type="entry name" value="Rieske_2Fe-2S"/>
</dbReference>
<evidence type="ECO:0000313" key="8">
    <source>
        <dbReference type="EMBL" id="OQS33999.1"/>
    </source>
</evidence>
<evidence type="ECO:0000256" key="3">
    <source>
        <dbReference type="ARBA" id="ARBA00023002"/>
    </source>
</evidence>
<comment type="caution">
    <text evidence="8">The sequence shown here is derived from an EMBL/GenBank/DDBJ whole genome shotgun (WGS) entry which is preliminary data.</text>
</comment>
<comment type="function">
    <text evidence="6">Converts carnitine to trimethylamine and malic semialdehyde.</text>
</comment>
<dbReference type="EC" id="1.14.13.239" evidence="6"/>
<dbReference type="RefSeq" id="WP_052370372.1">
    <property type="nucleotide sequence ID" value="NZ_CP109905.1"/>
</dbReference>
<keyword evidence="2 6" id="KW-0479">Metal-binding</keyword>
<dbReference type="PRINTS" id="PR00090">
    <property type="entry name" value="RNGDIOXGNASE"/>
</dbReference>
<dbReference type="InterPro" id="IPR015879">
    <property type="entry name" value="Ring_hydroxy_dOase_asu_C_dom"/>
</dbReference>
<keyword evidence="6" id="KW-0521">NADP</keyword>
<dbReference type="GO" id="GO:0051537">
    <property type="term" value="F:2 iron, 2 sulfur cluster binding"/>
    <property type="evidence" value="ECO:0007669"/>
    <property type="project" value="UniProtKB-UniRule"/>
</dbReference>
<dbReference type="EMBL" id="MUKV01000035">
    <property type="protein sequence ID" value="OQS33999.1"/>
    <property type="molecule type" value="Genomic_DNA"/>
</dbReference>
<proteinExistence type="inferred from homology"/>
<comment type="subunit">
    <text evidence="6">Composed of an oxygenase subunit and a reductase subunit.</text>
</comment>
<name>A0A1W0CH09_9NEIS</name>
<dbReference type="Proteomes" id="UP000192721">
    <property type="component" value="Unassembled WGS sequence"/>
</dbReference>
<evidence type="ECO:0000256" key="5">
    <source>
        <dbReference type="ARBA" id="ARBA00023014"/>
    </source>
</evidence>
<dbReference type="InterPro" id="IPR039004">
    <property type="entry name" value="Carnitine_monoox_A"/>
</dbReference>
<feature type="binding site" evidence="6">
    <location>
        <position position="332"/>
    </location>
    <ligand>
        <name>Fe cation</name>
        <dbReference type="ChEBI" id="CHEBI:24875"/>
    </ligand>
</feature>
<comment type="cofactor">
    <cofactor evidence="6">
        <name>Fe cation</name>
        <dbReference type="ChEBI" id="CHEBI:24875"/>
    </cofactor>
    <text evidence="6">Binds 1 Fe cation per subunit.</text>
</comment>
<evidence type="ECO:0000256" key="1">
    <source>
        <dbReference type="ARBA" id="ARBA00022714"/>
    </source>
</evidence>
<dbReference type="GO" id="GO:0005506">
    <property type="term" value="F:iron ion binding"/>
    <property type="evidence" value="ECO:0007669"/>
    <property type="project" value="InterPro"/>
</dbReference>
<dbReference type="GO" id="GO:0016709">
    <property type="term" value="F:oxidoreductase activity, acting on paired donors, with incorporation or reduction of molecular oxygen, NAD(P)H as one donor, and incorporation of one atom of oxygen"/>
    <property type="evidence" value="ECO:0007669"/>
    <property type="project" value="UniProtKB-UniRule"/>
</dbReference>
<sequence>MQQYAAVQFPPAAPQLPADFCSDIDRAHTLPARCYTADEVFQYEKEQIFAKSWLCLCHGSELARPNDYVTRRVIGENILLLRDRDGALRAFYNVCPHRGHELLSGSGQAKNVITCPYHAWAFKLDGQLAHARNCEQVADFDRAGNHLSPLRVAEYCGFVFVNMDPDAPDIDVEYAGLQEHFMQVCPQVADLKVAERVVTTTPANWKVIVDNYMECYHCAPAHPSFSQSVSTEGYTHSFHGRWTLQRGAAQSSDSSYAFDGEAANQAFNGYWLWPGVMFNVVPGDAAMTVIYEFPESAGVTVQHYDILFLNQDLNEEQRRFVSWARDEFRPEDLRLVESVQRGLQSRGYRGQGRIMADSQRSGISEHGIAYFHQMVAAAYRG</sequence>
<evidence type="ECO:0000313" key="9">
    <source>
        <dbReference type="Proteomes" id="UP000192721"/>
    </source>
</evidence>
<dbReference type="Gene3D" id="3.90.380.10">
    <property type="entry name" value="Naphthalene 1,2-dioxygenase Alpha Subunit, Chain A, domain 1"/>
    <property type="match status" value="1"/>
</dbReference>
<dbReference type="Gene3D" id="2.102.10.10">
    <property type="entry name" value="Rieske [2Fe-2S] iron-sulphur domain"/>
    <property type="match status" value="1"/>
</dbReference>
<keyword evidence="1 6" id="KW-0001">2Fe-2S</keyword>
<dbReference type="AlphaFoldDB" id="A0A1W0CH09"/>
<feature type="binding site" evidence="6">
    <location>
        <position position="217"/>
    </location>
    <ligand>
        <name>Fe cation</name>
        <dbReference type="ChEBI" id="CHEBI:24875"/>
    </ligand>
</feature>
<comment type="similarity">
    <text evidence="6">Belongs to the bacterial ring-hydroxylating dioxygenase alpha subunit family. CntA subfamily.</text>
</comment>
<protein>
    <recommendedName>
        <fullName evidence="6">Carnitine monooxygenase oxygenase subunit</fullName>
        <ecNumber evidence="6">1.14.13.239</ecNumber>
    </recommendedName>
    <alternativeName>
        <fullName evidence="6">Carnitine monooxygenase alpha subunit</fullName>
    </alternativeName>
</protein>
<keyword evidence="3 6" id="KW-0560">Oxidoreductase</keyword>
<gene>
    <name evidence="8" type="ORF">B0T45_19580</name>
</gene>
<comment type="catalytic activity">
    <reaction evidence="6">
        <text>(R)-carnitine + NADH + O2 + H(+) = (3R)-3-hydroxy-4-oxobutanoate + trimethylamine + NAD(+) + H2O</text>
        <dbReference type="Rhea" id="RHEA:55396"/>
        <dbReference type="ChEBI" id="CHEBI:15377"/>
        <dbReference type="ChEBI" id="CHEBI:15378"/>
        <dbReference type="ChEBI" id="CHEBI:15379"/>
        <dbReference type="ChEBI" id="CHEBI:16347"/>
        <dbReference type="ChEBI" id="CHEBI:57540"/>
        <dbReference type="ChEBI" id="CHEBI:57945"/>
        <dbReference type="ChEBI" id="CHEBI:58389"/>
        <dbReference type="ChEBI" id="CHEBI:138809"/>
        <dbReference type="EC" id="1.14.13.239"/>
    </reaction>
</comment>
<evidence type="ECO:0000256" key="6">
    <source>
        <dbReference type="HAMAP-Rule" id="MF_02097"/>
    </source>
</evidence>
<dbReference type="SUPFAM" id="SSF50022">
    <property type="entry name" value="ISP domain"/>
    <property type="match status" value="1"/>
</dbReference>
<feature type="binding site" evidence="6">
    <location>
        <position position="115"/>
    </location>
    <ligand>
        <name>[2Fe-2S] cluster</name>
        <dbReference type="ChEBI" id="CHEBI:190135"/>
    </ligand>
</feature>
<reference evidence="8 9" key="1">
    <citation type="submission" date="2017-02" db="EMBL/GenBank/DDBJ databases">
        <title>Chromobacterium haemolyticum H5244.</title>
        <authorList>
            <person name="Gulvik C.A."/>
        </authorList>
    </citation>
    <scope>NUCLEOTIDE SEQUENCE [LARGE SCALE GENOMIC DNA]</scope>
    <source>
        <strain evidence="8 9">H5244</strain>
    </source>
</reference>
<dbReference type="SUPFAM" id="SSF55961">
    <property type="entry name" value="Bet v1-like"/>
    <property type="match status" value="1"/>
</dbReference>
<organism evidence="8 9">
    <name type="scientific">Chromobacterium haemolyticum</name>
    <dbReference type="NCBI Taxonomy" id="394935"/>
    <lineage>
        <taxon>Bacteria</taxon>
        <taxon>Pseudomonadati</taxon>
        <taxon>Pseudomonadota</taxon>
        <taxon>Betaproteobacteria</taxon>
        <taxon>Neisseriales</taxon>
        <taxon>Chromobacteriaceae</taxon>
        <taxon>Chromobacterium</taxon>
    </lineage>
</organism>
<feature type="binding site" evidence="6">
    <location>
        <position position="222"/>
    </location>
    <ligand>
        <name>Fe cation</name>
        <dbReference type="ChEBI" id="CHEBI:24875"/>
    </ligand>
</feature>
<dbReference type="CDD" id="cd03469">
    <property type="entry name" value="Rieske_RO_Alpha_N"/>
    <property type="match status" value="1"/>
</dbReference>
<evidence type="ECO:0000256" key="2">
    <source>
        <dbReference type="ARBA" id="ARBA00022723"/>
    </source>
</evidence>
<accession>A0A1W0CH09</accession>
<dbReference type="InterPro" id="IPR036922">
    <property type="entry name" value="Rieske_2Fe-2S_sf"/>
</dbReference>
<comment type="catalytic activity">
    <reaction evidence="6">
        <text>(R)-carnitine + NADPH + O2 + H(+) = (3R)-3-hydroxy-4-oxobutanoate + trimethylamine + NADP(+) + H2O</text>
        <dbReference type="Rhea" id="RHEA:55368"/>
        <dbReference type="ChEBI" id="CHEBI:15377"/>
        <dbReference type="ChEBI" id="CHEBI:15378"/>
        <dbReference type="ChEBI" id="CHEBI:15379"/>
        <dbReference type="ChEBI" id="CHEBI:16347"/>
        <dbReference type="ChEBI" id="CHEBI:57783"/>
        <dbReference type="ChEBI" id="CHEBI:58349"/>
        <dbReference type="ChEBI" id="CHEBI:58389"/>
        <dbReference type="ChEBI" id="CHEBI:138809"/>
        <dbReference type="EC" id="1.14.13.239"/>
    </reaction>
</comment>
<evidence type="ECO:0000256" key="4">
    <source>
        <dbReference type="ARBA" id="ARBA00023004"/>
    </source>
</evidence>
<evidence type="ECO:0000259" key="7">
    <source>
        <dbReference type="PROSITE" id="PS51296"/>
    </source>
</evidence>
<dbReference type="UniPathway" id="UPA00117"/>
<feature type="binding site" evidence="6">
    <location>
        <position position="95"/>
    </location>
    <ligand>
        <name>[2Fe-2S] cluster</name>
        <dbReference type="ChEBI" id="CHEBI:190135"/>
    </ligand>
</feature>
<dbReference type="GO" id="GO:0009437">
    <property type="term" value="P:carnitine metabolic process"/>
    <property type="evidence" value="ECO:0007669"/>
    <property type="project" value="UniProtKB-UniRule"/>
</dbReference>
<comment type="pathway">
    <text evidence="6">Amine and polyamine metabolism; carnitine metabolism.</text>
</comment>
<feature type="binding site" evidence="6">
    <location>
        <position position="97"/>
    </location>
    <ligand>
        <name>[2Fe-2S] cluster</name>
        <dbReference type="ChEBI" id="CHEBI:190135"/>
    </ligand>
</feature>
<comment type="cofactor">
    <cofactor evidence="6">
        <name>[2Fe-2S] cluster</name>
        <dbReference type="ChEBI" id="CHEBI:190135"/>
    </cofactor>
    <text evidence="6">Binds 1 [2Fe-2S] cluster per subunit.</text>
</comment>
<feature type="binding site" evidence="6">
    <location>
        <position position="118"/>
    </location>
    <ligand>
        <name>[2Fe-2S] cluster</name>
        <dbReference type="ChEBI" id="CHEBI:190135"/>
    </ligand>
</feature>
<dbReference type="PANTHER" id="PTHR43756">
    <property type="entry name" value="CHOLINE MONOOXYGENASE, CHLOROPLASTIC"/>
    <property type="match status" value="1"/>
</dbReference>
<dbReference type="InterPro" id="IPR001663">
    <property type="entry name" value="Rng_hydr_dOase-A"/>
</dbReference>
<keyword evidence="4 6" id="KW-0408">Iron</keyword>
<keyword evidence="5 6" id="KW-0411">Iron-sulfur</keyword>